<dbReference type="Proteomes" id="UP000663505">
    <property type="component" value="Chromosome"/>
</dbReference>
<dbReference type="Pfam" id="PF13468">
    <property type="entry name" value="Glyoxalase_3"/>
    <property type="match status" value="1"/>
</dbReference>
<dbReference type="RefSeq" id="WP_206656201.1">
    <property type="nucleotide sequence ID" value="NZ_CP071182.1"/>
</dbReference>
<dbReference type="KEGG" id="afx:JZ786_20780"/>
<name>A0A9X7VXH5_9BACL</name>
<dbReference type="SUPFAM" id="SSF54593">
    <property type="entry name" value="Glyoxalase/Bleomycin resistance protein/Dihydroxybiphenyl dioxygenase"/>
    <property type="match status" value="1"/>
</dbReference>
<sequence length="279" mass="31688">MDFSVDHLLHAVNDPYEVRRAFEDRYGWTGTRGGEHPDWGTHNELAYFNLSYIEWIGIKNFVFAAKSRFGREVLRSLSVHEGVGQFALRTQDVNGLAAEWASKGLPFWGPIAGHRVRPDGSVLRWRLLFPGQDGPTDYALPFVIDWGQSDEQRRTALTEAGVTIEQPNNLQLIAIHSLVRDIDSLKIRWERYFGSLDANKKYIEGYGTVADCFAGDVRLAFWEPESAQLKQELMRYGERAMQIDFAPKSNIEGQGRISLDAGTIHPQLEPLHGVRVQVF</sequence>
<reference evidence="2 3" key="1">
    <citation type="submission" date="2021-02" db="EMBL/GenBank/DDBJ databases">
        <title>Alicyclobacillus curvatus sp. nov. and Alicyclobacillus mengziensis sp. nov., two acidophilic bacteria isolated from acid mine drainage.</title>
        <authorList>
            <person name="Huang Y."/>
        </authorList>
    </citation>
    <scope>NUCLEOTIDE SEQUENCE [LARGE SCALE GENOMIC DNA]</scope>
    <source>
        <strain evidence="2 3">S30H14</strain>
    </source>
</reference>
<evidence type="ECO:0000259" key="1">
    <source>
        <dbReference type="PROSITE" id="PS51819"/>
    </source>
</evidence>
<evidence type="ECO:0000313" key="2">
    <source>
        <dbReference type="EMBL" id="QSO46839.1"/>
    </source>
</evidence>
<dbReference type="PROSITE" id="PS51819">
    <property type="entry name" value="VOC"/>
    <property type="match status" value="1"/>
</dbReference>
<dbReference type="Gene3D" id="3.10.180.10">
    <property type="entry name" value="2,3-Dihydroxybiphenyl 1,2-Dioxygenase, domain 1"/>
    <property type="match status" value="1"/>
</dbReference>
<accession>A0A9X7VXH5</accession>
<dbReference type="AlphaFoldDB" id="A0A9X7VXH5"/>
<dbReference type="InterPro" id="IPR029068">
    <property type="entry name" value="Glyas_Bleomycin-R_OHBP_Dase"/>
</dbReference>
<proteinExistence type="predicted"/>
<dbReference type="PANTHER" id="PTHR40265">
    <property type="entry name" value="BLL2707 PROTEIN"/>
    <property type="match status" value="1"/>
</dbReference>
<feature type="domain" description="VOC" evidence="1">
    <location>
        <begin position="4"/>
        <end position="145"/>
    </location>
</feature>
<organism evidence="2 3">
    <name type="scientific">Alicyclobacillus mengziensis</name>
    <dbReference type="NCBI Taxonomy" id="2931921"/>
    <lineage>
        <taxon>Bacteria</taxon>
        <taxon>Bacillati</taxon>
        <taxon>Bacillota</taxon>
        <taxon>Bacilli</taxon>
        <taxon>Bacillales</taxon>
        <taxon>Alicyclobacillaceae</taxon>
        <taxon>Alicyclobacillus</taxon>
    </lineage>
</organism>
<keyword evidence="3" id="KW-1185">Reference proteome</keyword>
<gene>
    <name evidence="2" type="ORF">JZ786_20780</name>
</gene>
<dbReference type="PANTHER" id="PTHR40265:SF1">
    <property type="entry name" value="GLYOXALASE-LIKE DOMAIN-CONTAINING PROTEIN"/>
    <property type="match status" value="1"/>
</dbReference>
<dbReference type="InterPro" id="IPR037523">
    <property type="entry name" value="VOC_core"/>
</dbReference>
<dbReference type="InterPro" id="IPR025870">
    <property type="entry name" value="Glyoxalase-like_dom"/>
</dbReference>
<protein>
    <submittedName>
        <fullName evidence="2">VOC family protein</fullName>
    </submittedName>
</protein>
<evidence type="ECO:0000313" key="3">
    <source>
        <dbReference type="Proteomes" id="UP000663505"/>
    </source>
</evidence>
<dbReference type="EMBL" id="CP071182">
    <property type="protein sequence ID" value="QSO46839.1"/>
    <property type="molecule type" value="Genomic_DNA"/>
</dbReference>